<dbReference type="OMA" id="RYICEFL"/>
<dbReference type="AlphaFoldDB" id="H3ANM4"/>
<dbReference type="Gene3D" id="3.10.100.10">
    <property type="entry name" value="Mannose-Binding Protein A, subunit A"/>
    <property type="match status" value="1"/>
</dbReference>
<gene>
    <name evidence="6" type="primary">CLEC3A</name>
</gene>
<dbReference type="PROSITE" id="PS00615">
    <property type="entry name" value="C_TYPE_LECTIN_1"/>
    <property type="match status" value="1"/>
</dbReference>
<dbReference type="Proteomes" id="UP000008672">
    <property type="component" value="Unassembled WGS sequence"/>
</dbReference>
<dbReference type="SMART" id="SM00034">
    <property type="entry name" value="CLECT"/>
    <property type="match status" value="1"/>
</dbReference>
<dbReference type="GO" id="GO:0030246">
    <property type="term" value="F:carbohydrate binding"/>
    <property type="evidence" value="ECO:0007669"/>
    <property type="project" value="UniProtKB-KW"/>
</dbReference>
<dbReference type="GeneTree" id="ENSGT00950000183186"/>
<feature type="domain" description="C-type lectin" evidence="5">
    <location>
        <begin position="77"/>
        <end position="197"/>
    </location>
</feature>
<evidence type="ECO:0000256" key="4">
    <source>
        <dbReference type="SAM" id="SignalP"/>
    </source>
</evidence>
<dbReference type="eggNOG" id="KOG4297">
    <property type="taxonomic scope" value="Eukaryota"/>
</dbReference>
<feature type="chain" id="PRO_5046960972" evidence="4">
    <location>
        <begin position="27"/>
        <end position="201"/>
    </location>
</feature>
<dbReference type="HOGENOM" id="CLU_049894_6_0_1"/>
<dbReference type="InterPro" id="IPR001304">
    <property type="entry name" value="C-type_lectin-like"/>
</dbReference>
<dbReference type="PROSITE" id="PS50041">
    <property type="entry name" value="C_TYPE_LECTIN_2"/>
    <property type="match status" value="1"/>
</dbReference>
<organism evidence="6 7">
    <name type="scientific">Latimeria chalumnae</name>
    <name type="common">Coelacanth</name>
    <dbReference type="NCBI Taxonomy" id="7897"/>
    <lineage>
        <taxon>Eukaryota</taxon>
        <taxon>Metazoa</taxon>
        <taxon>Chordata</taxon>
        <taxon>Craniata</taxon>
        <taxon>Vertebrata</taxon>
        <taxon>Euteleostomi</taxon>
        <taxon>Coelacanthiformes</taxon>
        <taxon>Coelacanthidae</taxon>
        <taxon>Latimeria</taxon>
    </lineage>
</organism>
<dbReference type="Bgee" id="ENSLACG00000009892">
    <property type="expression patterns" value="Expressed in pelvic fin and 1 other cell type or tissue"/>
</dbReference>
<dbReference type="CDD" id="cd03596">
    <property type="entry name" value="CLECT_tetranectin_like"/>
    <property type="match status" value="1"/>
</dbReference>
<proteinExistence type="predicted"/>
<dbReference type="SUPFAM" id="SSF56436">
    <property type="entry name" value="C-type lectin-like"/>
    <property type="match status" value="1"/>
</dbReference>
<evidence type="ECO:0000259" key="5">
    <source>
        <dbReference type="PROSITE" id="PS50041"/>
    </source>
</evidence>
<name>H3ANM4_LATCH</name>
<keyword evidence="7" id="KW-1185">Reference proteome</keyword>
<dbReference type="GO" id="GO:0005615">
    <property type="term" value="C:extracellular space"/>
    <property type="evidence" value="ECO:0007669"/>
    <property type="project" value="TreeGrafter"/>
</dbReference>
<keyword evidence="4" id="KW-0732">Signal</keyword>
<dbReference type="Pfam" id="PF00059">
    <property type="entry name" value="Lectin_C"/>
    <property type="match status" value="1"/>
</dbReference>
<sequence length="201" mass="22708">MDVSMAHLRILVFLLISAVMLDKTTGQSTRSKPAKPKKAKGKDEGDLRAQINKLWQEVNSLKEMQALQTVCLRGTKVHKKCYLASNASKHFHEANEDCIARGGTLAIPRDMDENNALRDYGKKSLPGVSDLWIGINDMMKEGKFVDINGMTLNFFNWDRSQKQPNGGKRENCAMLSQSTQGKWLDDVCRSVKRYICEFLIP</sequence>
<evidence type="ECO:0000313" key="7">
    <source>
        <dbReference type="Proteomes" id="UP000008672"/>
    </source>
</evidence>
<evidence type="ECO:0000256" key="1">
    <source>
        <dbReference type="ARBA" id="ARBA00022734"/>
    </source>
</evidence>
<feature type="signal peptide" evidence="4">
    <location>
        <begin position="1"/>
        <end position="26"/>
    </location>
</feature>
<dbReference type="PANTHER" id="PTHR22799:SF2">
    <property type="entry name" value="C-TYPE LECTIN DOMAIN FAMILY 3 MEMBER A"/>
    <property type="match status" value="1"/>
</dbReference>
<evidence type="ECO:0000313" key="6">
    <source>
        <dbReference type="Ensembl" id="ENSLACP00000011245.1"/>
    </source>
</evidence>
<protein>
    <submittedName>
        <fullName evidence="6">C-type lectin domain family 3 member A</fullName>
    </submittedName>
</protein>
<dbReference type="GO" id="GO:0001503">
    <property type="term" value="P:ossification"/>
    <property type="evidence" value="ECO:0007669"/>
    <property type="project" value="TreeGrafter"/>
</dbReference>
<dbReference type="InterPro" id="IPR016186">
    <property type="entry name" value="C-type_lectin-like/link_sf"/>
</dbReference>
<evidence type="ECO:0000256" key="3">
    <source>
        <dbReference type="SAM" id="MobiDB-lite"/>
    </source>
</evidence>
<dbReference type="FunCoup" id="H3ANM4">
    <property type="interactions" value="131"/>
</dbReference>
<dbReference type="InterPro" id="IPR018378">
    <property type="entry name" value="C-type_lectin_CS"/>
</dbReference>
<dbReference type="PANTHER" id="PTHR22799">
    <property type="entry name" value="TETRANECTIN-RELATED"/>
    <property type="match status" value="1"/>
</dbReference>
<reference evidence="7" key="1">
    <citation type="submission" date="2011-08" db="EMBL/GenBank/DDBJ databases">
        <title>The draft genome of Latimeria chalumnae.</title>
        <authorList>
            <person name="Di Palma F."/>
            <person name="Alfoldi J."/>
            <person name="Johnson J."/>
            <person name="Berlin A."/>
            <person name="Gnerre S."/>
            <person name="Jaffe D."/>
            <person name="MacCallum I."/>
            <person name="Young S."/>
            <person name="Walker B.J."/>
            <person name="Lander E."/>
            <person name="Lindblad-Toh K."/>
        </authorList>
    </citation>
    <scope>NUCLEOTIDE SEQUENCE [LARGE SCALE GENOMIC DNA]</scope>
    <source>
        <strain evidence="7">Wild caught</strain>
    </source>
</reference>
<reference evidence="6" key="2">
    <citation type="submission" date="2025-08" db="UniProtKB">
        <authorList>
            <consortium name="Ensembl"/>
        </authorList>
    </citation>
    <scope>IDENTIFICATION</scope>
</reference>
<feature type="region of interest" description="Disordered" evidence="3">
    <location>
        <begin position="25"/>
        <end position="46"/>
    </location>
</feature>
<dbReference type="InterPro" id="IPR016187">
    <property type="entry name" value="CTDL_fold"/>
</dbReference>
<dbReference type="InParanoid" id="H3ANM4"/>
<dbReference type="Ensembl" id="ENSLACT00000011329.1">
    <property type="protein sequence ID" value="ENSLACP00000011245.1"/>
    <property type="gene ID" value="ENSLACG00000009892.1"/>
</dbReference>
<accession>H3ANM4</accession>
<dbReference type="STRING" id="7897.ENSLACP00000011245"/>
<keyword evidence="2" id="KW-1015">Disulfide bond</keyword>
<reference evidence="6" key="3">
    <citation type="submission" date="2025-09" db="UniProtKB">
        <authorList>
            <consortium name="Ensembl"/>
        </authorList>
    </citation>
    <scope>IDENTIFICATION</scope>
</reference>
<dbReference type="InterPro" id="IPR051663">
    <property type="entry name" value="CLec_Tetranectin-domain"/>
</dbReference>
<evidence type="ECO:0000256" key="2">
    <source>
        <dbReference type="ARBA" id="ARBA00023157"/>
    </source>
</evidence>
<dbReference type="EMBL" id="AFYH01184234">
    <property type="status" value="NOT_ANNOTATED_CDS"/>
    <property type="molecule type" value="Genomic_DNA"/>
</dbReference>
<keyword evidence="1" id="KW-0430">Lectin</keyword>